<name>L0R5F4_HUMAN</name>
<reference evidence="1" key="1">
    <citation type="submission" date="2012-10" db="EMBL/GenBank/DDBJ databases">
        <title>Direct identification of alternative open reading frame translation products in human.</title>
        <authorList>
            <person name="Vanderperre B."/>
            <person name="Lucier J.-F."/>
            <person name="Motard J."/>
            <person name="Tremblay G."/>
            <person name="Vanderperre S."/>
            <person name="Wisztorski M."/>
            <person name="Salzet M."/>
            <person name="Boisvert F.-M."/>
            <person name="Roucou X."/>
        </authorList>
    </citation>
    <scope>NUCLEOTIDE SEQUENCE</scope>
</reference>
<accession>L0R5F4</accession>
<proteinExistence type="predicted"/>
<dbReference type="OrthoDB" id="8669871at2759"/>
<gene>
    <name evidence="1" type="primary">ZNF644</name>
</gene>
<protein>
    <submittedName>
        <fullName evidence="1">Alternative protein ZNF644</fullName>
    </submittedName>
</protein>
<dbReference type="EMBL" id="HF548147">
    <property type="protein sequence ID" value="CCO13858.1"/>
    <property type="molecule type" value="Genomic_DNA"/>
</dbReference>
<sequence>MLQLKAALTKNLSISIKQQKKSLMPRQIATICIDTNMKTIG</sequence>
<dbReference type="ChiTaRS" id="ZNF644">
    <property type="organism name" value="human"/>
</dbReference>
<evidence type="ECO:0000313" key="1">
    <source>
        <dbReference type="EMBL" id="CCO13858.1"/>
    </source>
</evidence>
<organism evidence="1">
    <name type="scientific">Homo sapiens</name>
    <name type="common">Human</name>
    <dbReference type="NCBI Taxonomy" id="9606"/>
    <lineage>
        <taxon>Eukaryota</taxon>
        <taxon>Metazoa</taxon>
        <taxon>Chordata</taxon>
        <taxon>Craniata</taxon>
        <taxon>Vertebrata</taxon>
        <taxon>Euteleostomi</taxon>
        <taxon>Mammalia</taxon>
        <taxon>Eutheria</taxon>
        <taxon>Euarchontoglires</taxon>
        <taxon>Primates</taxon>
        <taxon>Haplorrhini</taxon>
        <taxon>Catarrhini</taxon>
        <taxon>Hominidae</taxon>
        <taxon>Homo</taxon>
    </lineage>
</organism>
<dbReference type="AlphaFoldDB" id="L0R5F4"/>